<keyword evidence="2" id="KW-1185">Reference proteome</keyword>
<proteinExistence type="predicted"/>
<evidence type="ECO:0000313" key="1">
    <source>
        <dbReference type="EMBL" id="RXK39460.1"/>
    </source>
</evidence>
<evidence type="ECO:0000313" key="2">
    <source>
        <dbReference type="Proteomes" id="UP000289152"/>
    </source>
</evidence>
<dbReference type="Proteomes" id="UP000289152">
    <property type="component" value="Unassembled WGS sequence"/>
</dbReference>
<dbReference type="EMBL" id="SDIL01000031">
    <property type="protein sequence ID" value="RXK39460.1"/>
    <property type="molecule type" value="Genomic_DNA"/>
</dbReference>
<organism evidence="1 2">
    <name type="scientific">Tremella mesenterica</name>
    <name type="common">Jelly fungus</name>
    <dbReference type="NCBI Taxonomy" id="5217"/>
    <lineage>
        <taxon>Eukaryota</taxon>
        <taxon>Fungi</taxon>
        <taxon>Dikarya</taxon>
        <taxon>Basidiomycota</taxon>
        <taxon>Agaricomycotina</taxon>
        <taxon>Tremellomycetes</taxon>
        <taxon>Tremellales</taxon>
        <taxon>Tremellaceae</taxon>
        <taxon>Tremella</taxon>
    </lineage>
</organism>
<comment type="caution">
    <text evidence="1">The sequence shown here is derived from an EMBL/GenBank/DDBJ whole genome shotgun (WGS) entry which is preliminary data.</text>
</comment>
<dbReference type="AlphaFoldDB" id="A0A4Q1BNW0"/>
<accession>A0A4Q1BNW0</accession>
<dbReference type="VEuPathDB" id="FungiDB:TREMEDRAFT_60792"/>
<reference evidence="1 2" key="1">
    <citation type="submission" date="2016-06" db="EMBL/GenBank/DDBJ databases">
        <title>Evolution of pathogenesis and genome organization in the Tremellales.</title>
        <authorList>
            <person name="Cuomo C."/>
            <person name="Litvintseva A."/>
            <person name="Heitman J."/>
            <person name="Chen Y."/>
            <person name="Sun S."/>
            <person name="Springer D."/>
            <person name="Dromer F."/>
            <person name="Young S."/>
            <person name="Zeng Q."/>
            <person name="Chapman S."/>
            <person name="Gujja S."/>
            <person name="Saif S."/>
            <person name="Birren B."/>
        </authorList>
    </citation>
    <scope>NUCLEOTIDE SEQUENCE [LARGE SCALE GENOMIC DNA]</scope>
    <source>
        <strain evidence="1 2">ATCC 28783</strain>
    </source>
</reference>
<name>A0A4Q1BNW0_TREME</name>
<sequence length="237" mass="25769">MTEPEGSPSSPFSPPFTLPDPHVCKQDSFRKVWNAFKEGGHHAPDEFRHCLMCAADPSHSLAIPFGSEAESMTGDQLCDFLASDEGAPYFQQLATGKQLCQSCHLSGMGPNVFQDDLKSRTVLKIRSDTGFWLCTCGAPTLLCLGMSRRPDQYGILYPSEESGQPQDSEAKASCGLVCVVRGFTKGYVPSVDRWNEWEGKVQGGPDMLRNSRTANLTGPALVIQADGTVNTFDVAQN</sequence>
<protein>
    <submittedName>
        <fullName evidence="1">Uncharacterized protein</fullName>
    </submittedName>
</protein>
<gene>
    <name evidence="1" type="ORF">M231_03293</name>
</gene>
<dbReference type="InParanoid" id="A0A4Q1BNW0"/>